<evidence type="ECO:0000313" key="2">
    <source>
        <dbReference type="Proteomes" id="UP000405524"/>
    </source>
</evidence>
<accession>A0A5K1IU92</accession>
<sequence>MNSQISNSVLLRTMEECVHGFLKEQEENALFTSSVVPNWNDSGFPIFEPANDEYFALKHAQVKLEVAIREHLAEPILGAMLESYGYKVEFFRPESMPAFPTNGVLGRRLPFNLTIERNGIKKAFRYTEIGGARGYMGSEEGEPGNCLTRS</sequence>
<dbReference type="RefSeq" id="WP_152063203.1">
    <property type="nucleotide sequence ID" value="NZ_CABWIC010000007.1"/>
</dbReference>
<dbReference type="GeneID" id="77465496"/>
<gene>
    <name evidence="1" type="ORF">JKKLCJKK_00510</name>
</gene>
<dbReference type="Proteomes" id="UP000405524">
    <property type="component" value="Unassembled WGS sequence"/>
</dbReference>
<protein>
    <submittedName>
        <fullName evidence="1">Uncharacterized protein</fullName>
    </submittedName>
</protein>
<dbReference type="AlphaFoldDB" id="A0A5K1IU92"/>
<evidence type="ECO:0000313" key="1">
    <source>
        <dbReference type="EMBL" id="VWL92219.1"/>
    </source>
</evidence>
<dbReference type="EMBL" id="CABWIC010000007">
    <property type="protein sequence ID" value="VWL92219.1"/>
    <property type="molecule type" value="Genomic_DNA"/>
</dbReference>
<name>A0A5K1IU92_9ACTN</name>
<reference evidence="1 2" key="1">
    <citation type="submission" date="2019-10" db="EMBL/GenBank/DDBJ databases">
        <authorList>
            <person name="Wolf R A."/>
        </authorList>
    </citation>
    <scope>NUCLEOTIDE SEQUENCE [LARGE SCALE GENOMIC DNA]</scope>
    <source>
        <strain evidence="1">Collinsella_intestinalis_DSM_13632</strain>
    </source>
</reference>
<organism evidence="1 2">
    <name type="scientific">Collinsella intestinalis</name>
    <dbReference type="NCBI Taxonomy" id="147207"/>
    <lineage>
        <taxon>Bacteria</taxon>
        <taxon>Bacillati</taxon>
        <taxon>Actinomycetota</taxon>
        <taxon>Coriobacteriia</taxon>
        <taxon>Coriobacteriales</taxon>
        <taxon>Coriobacteriaceae</taxon>
        <taxon>Collinsella</taxon>
    </lineage>
</organism>
<proteinExistence type="predicted"/>